<evidence type="ECO:0000313" key="8">
    <source>
        <dbReference type="EMBL" id="PVZ64322.1"/>
    </source>
</evidence>
<dbReference type="InterPro" id="IPR024590">
    <property type="entry name" value="HrpA_C"/>
</dbReference>
<dbReference type="SMART" id="SM00847">
    <property type="entry name" value="HA2"/>
    <property type="match status" value="1"/>
</dbReference>
<dbReference type="SMART" id="SM00490">
    <property type="entry name" value="HELICc"/>
    <property type="match status" value="1"/>
</dbReference>
<dbReference type="PROSITE" id="PS51194">
    <property type="entry name" value="HELICASE_CTER"/>
    <property type="match status" value="1"/>
</dbReference>
<evidence type="ECO:0000256" key="1">
    <source>
        <dbReference type="ARBA" id="ARBA00022741"/>
    </source>
</evidence>
<evidence type="ECO:0000259" key="7">
    <source>
        <dbReference type="PROSITE" id="PS51194"/>
    </source>
</evidence>
<organism evidence="8 9">
    <name type="scientific">Pelagibaculum spongiae</name>
    <dbReference type="NCBI Taxonomy" id="2080658"/>
    <lineage>
        <taxon>Bacteria</taxon>
        <taxon>Pseudomonadati</taxon>
        <taxon>Pseudomonadota</taxon>
        <taxon>Gammaproteobacteria</taxon>
        <taxon>Oceanospirillales</taxon>
        <taxon>Pelagibaculum</taxon>
    </lineage>
</organism>
<keyword evidence="4" id="KW-0067">ATP-binding</keyword>
<dbReference type="PANTHER" id="PTHR18934">
    <property type="entry name" value="ATP-DEPENDENT RNA HELICASE"/>
    <property type="match status" value="1"/>
</dbReference>
<reference evidence="8 9" key="1">
    <citation type="submission" date="2018-04" db="EMBL/GenBank/DDBJ databases">
        <title>Thalassorhabdus spongiae gen. nov., sp. nov., isolated from a marine sponge in South-West Iceland.</title>
        <authorList>
            <person name="Knobloch S."/>
            <person name="Daussin A."/>
            <person name="Johannsson R."/>
            <person name="Marteinsson V.T."/>
        </authorList>
    </citation>
    <scope>NUCLEOTIDE SEQUENCE [LARGE SCALE GENOMIC DNA]</scope>
    <source>
        <strain evidence="8 9">Hp12</strain>
    </source>
</reference>
<keyword evidence="2" id="KW-0378">Hydrolase</keyword>
<feature type="domain" description="Helicase C-terminal" evidence="7">
    <location>
        <begin position="296"/>
        <end position="467"/>
    </location>
</feature>
<keyword evidence="3 8" id="KW-0347">Helicase</keyword>
<dbReference type="NCBIfam" id="NF008348">
    <property type="entry name" value="PRK11131.1"/>
    <property type="match status" value="1"/>
</dbReference>
<dbReference type="InterPro" id="IPR007502">
    <property type="entry name" value="Helicase-assoc_dom"/>
</dbReference>
<proteinExistence type="predicted"/>
<dbReference type="Pfam" id="PF11898">
    <property type="entry name" value="DUF3418"/>
    <property type="match status" value="1"/>
</dbReference>
<feature type="region of interest" description="Disordered" evidence="5">
    <location>
        <begin position="270"/>
        <end position="293"/>
    </location>
</feature>
<dbReference type="EMBL" id="QDDL01000013">
    <property type="protein sequence ID" value="PVZ64322.1"/>
    <property type="molecule type" value="Genomic_DNA"/>
</dbReference>
<evidence type="ECO:0000259" key="6">
    <source>
        <dbReference type="PROSITE" id="PS51192"/>
    </source>
</evidence>
<dbReference type="InterPro" id="IPR003593">
    <property type="entry name" value="AAA+_ATPase"/>
</dbReference>
<dbReference type="SMART" id="SM00382">
    <property type="entry name" value="AAA"/>
    <property type="match status" value="1"/>
</dbReference>
<dbReference type="GO" id="GO:0003723">
    <property type="term" value="F:RNA binding"/>
    <property type="evidence" value="ECO:0007669"/>
    <property type="project" value="TreeGrafter"/>
</dbReference>
<dbReference type="CDD" id="cd18791">
    <property type="entry name" value="SF2_C_RHA"/>
    <property type="match status" value="1"/>
</dbReference>
<dbReference type="InterPro" id="IPR001650">
    <property type="entry name" value="Helicase_C-like"/>
</dbReference>
<name>A0A2V1GNT0_9GAMM</name>
<gene>
    <name evidence="8" type="primary">hrpA</name>
    <name evidence="8" type="ORF">DC094_19855</name>
</gene>
<dbReference type="Pfam" id="PF00270">
    <property type="entry name" value="DEAD"/>
    <property type="match status" value="1"/>
</dbReference>
<dbReference type="NCBIfam" id="TIGR01967">
    <property type="entry name" value="DEAH_box_HrpA"/>
    <property type="match status" value="1"/>
</dbReference>
<comment type="caution">
    <text evidence="8">The sequence shown here is derived from an EMBL/GenBank/DDBJ whole genome shotgun (WGS) entry which is preliminary data.</text>
</comment>
<sequence>MFFDTWAVLKSRLHHLRQQLSQCLTEDDWTLRRRLRSLKRRIEQNQPVDKALSDVERQIEKSKATLIERKLSVPKINFSDQLPVCQNKDEIAKAIQDHQVVVLAGETGSGKTTQLPKICLELGLGVRGMIGHTQPRRLAARTVAKRIAEELNSALGTAVGFKIRFNDQVGKNSYIKLMTDGILLSEMQRDPLLSQYEVIIIDEAHERSLNIDFLMGYLKQLLPKRPDLKIIITSATIDPARFARHFDHAPVLEISGRTFPVETRYRPLLIENGSGSASGESSESGKGSNDKNKSIDLDQAVVDAVDELSRESRGDILVFLPGERDIREISEALRKQNYPNTEVLPLFSRLSSSEQDRIFQNQKFRKIVLATNVAETSVTVPGIRYVIDSGLARISRYSYRTKVQRLPIEAISQASASQRQGRCGRLSDGICIRLFSEEDFLNRAEFTEPEILRTNLASVILQMSQLRLGDVEKFPFVDAPDARFVRDGYRLLEELSAMEDGRLTDTGKKMARLPLDPQLARMLISGGSLGCLSELLPIVCGLSIQDPRERPQEATAQADQKQSEFKDPDSDFASLLNLWNFTREKRKELTGNQFKKVCKEYYLAYMRVREWWDIHHQLKEQLLEMKLTFNTEPADYEKIHKALLSGFISHIGYLDEDKTYLGARNSRFEIFPGSGIKKKKPKWLFAAEIVETSKVFARCCAKVEPQWIEQLAGDQLKRSYNEPYYDLRRGEVMASEKVTLYGLTVVSARKVRYSMHHPALCREIMLRQGMAVGKFKSTAPFWAHNQRLIAEIKELEEKQRRQDLLVDDEDIFFFYDQNIPADVVDQRGIENWLKKTADKQPKALFMEKEQLLRSNASIAGEQQFPSSLAIGNHKLQLKYLFEPGREHDGVNAIVPLSVLPDLPAAPFEWLVPGLIREKLIALIRGLPKPVRKNFVPAPMWADTLMEQLDFRQGSLIPAVTSALLRKSAIMVEPENWNFTNLDPHLTFCFRVIDGKGKILEVGRDLTALQAMFKDQAKQAAEETSKDLPSTMVKWQCGEVPEVLDQDLPGQPLRVFPALISDTGAKSVSLKYFATKEDAQQSHKEAVITLCVQQAPDQMKWLITRAKGINKLQLLFSALGNGSELNKQLTRSSVERCLGETLPRTPAQYDALLLDIKQNVCDRGEQLIQQLIDILLLWQKNQKLSRKVNNLLLMESLKNIQDHLSSLVYPGFLLEIPEQWLEQYPRYLKALAARLERLPREVSRDRERYLDVENWLEKYRQALKIYTPDQLEEFRWMLEEYRVSLFAQELKTIKPISAPRLQKIWQAVHAQ</sequence>
<dbReference type="GO" id="GO:0016787">
    <property type="term" value="F:hydrolase activity"/>
    <property type="evidence" value="ECO:0007669"/>
    <property type="project" value="UniProtKB-KW"/>
</dbReference>
<dbReference type="Gene3D" id="1.20.120.1080">
    <property type="match status" value="1"/>
</dbReference>
<dbReference type="OrthoDB" id="9805617at2"/>
<dbReference type="Gene3D" id="3.40.50.300">
    <property type="entry name" value="P-loop containing nucleotide triphosphate hydrolases"/>
    <property type="match status" value="2"/>
</dbReference>
<dbReference type="Pfam" id="PF00271">
    <property type="entry name" value="Helicase_C"/>
    <property type="match status" value="1"/>
</dbReference>
<feature type="compositionally biased region" description="Low complexity" evidence="5">
    <location>
        <begin position="271"/>
        <end position="287"/>
    </location>
</feature>
<dbReference type="InterPro" id="IPR027417">
    <property type="entry name" value="P-loop_NTPase"/>
</dbReference>
<dbReference type="PROSITE" id="PS51192">
    <property type="entry name" value="HELICASE_ATP_BIND_1"/>
    <property type="match status" value="1"/>
</dbReference>
<dbReference type="InterPro" id="IPR011709">
    <property type="entry name" value="DEAD-box_helicase_OB_fold"/>
</dbReference>
<evidence type="ECO:0000256" key="3">
    <source>
        <dbReference type="ARBA" id="ARBA00022806"/>
    </source>
</evidence>
<dbReference type="FunFam" id="3.40.50.300:FF:000575">
    <property type="entry name" value="ATP-dependent helicase hrpA"/>
    <property type="match status" value="1"/>
</dbReference>
<evidence type="ECO:0000256" key="5">
    <source>
        <dbReference type="SAM" id="MobiDB-lite"/>
    </source>
</evidence>
<dbReference type="Pfam" id="PF21010">
    <property type="entry name" value="HA2_C"/>
    <property type="match status" value="1"/>
</dbReference>
<evidence type="ECO:0000256" key="4">
    <source>
        <dbReference type="ARBA" id="ARBA00022840"/>
    </source>
</evidence>
<dbReference type="SUPFAM" id="SSF52540">
    <property type="entry name" value="P-loop containing nucleoside triphosphate hydrolases"/>
    <property type="match status" value="1"/>
</dbReference>
<dbReference type="SMART" id="SM00487">
    <property type="entry name" value="DEXDc"/>
    <property type="match status" value="1"/>
</dbReference>
<dbReference type="InterPro" id="IPR014001">
    <property type="entry name" value="Helicase_ATP-bd"/>
</dbReference>
<dbReference type="InterPro" id="IPR011545">
    <property type="entry name" value="DEAD/DEAH_box_helicase_dom"/>
</dbReference>
<dbReference type="RefSeq" id="WP_116688873.1">
    <property type="nucleotide sequence ID" value="NZ_CAWNYD010000013.1"/>
</dbReference>
<feature type="domain" description="Helicase ATP-binding" evidence="6">
    <location>
        <begin position="92"/>
        <end position="255"/>
    </location>
</feature>
<dbReference type="GO" id="GO:0005524">
    <property type="term" value="F:ATP binding"/>
    <property type="evidence" value="ECO:0007669"/>
    <property type="project" value="UniProtKB-KW"/>
</dbReference>
<dbReference type="Pfam" id="PF04408">
    <property type="entry name" value="WHD_HA2"/>
    <property type="match status" value="1"/>
</dbReference>
<keyword evidence="1" id="KW-0547">Nucleotide-binding</keyword>
<dbReference type="GO" id="GO:0003724">
    <property type="term" value="F:RNA helicase activity"/>
    <property type="evidence" value="ECO:0007669"/>
    <property type="project" value="InterPro"/>
</dbReference>
<dbReference type="Pfam" id="PF07717">
    <property type="entry name" value="OB_NTP_bind"/>
    <property type="match status" value="1"/>
</dbReference>
<keyword evidence="9" id="KW-1185">Reference proteome</keyword>
<dbReference type="FunFam" id="1.20.120.1080:FF:000005">
    <property type="entry name" value="ATP-dependent helicase HrpA"/>
    <property type="match status" value="1"/>
</dbReference>
<dbReference type="CDD" id="cd17989">
    <property type="entry name" value="DEXHc_HrpA"/>
    <property type="match status" value="1"/>
</dbReference>
<evidence type="ECO:0000313" key="9">
    <source>
        <dbReference type="Proteomes" id="UP000244906"/>
    </source>
</evidence>
<protein>
    <submittedName>
        <fullName evidence="8">ATP-dependent RNA helicase HrpA</fullName>
    </submittedName>
</protein>
<evidence type="ECO:0000256" key="2">
    <source>
        <dbReference type="ARBA" id="ARBA00022801"/>
    </source>
</evidence>
<dbReference type="InterPro" id="IPR010222">
    <property type="entry name" value="RNA_helicase_HrpA"/>
</dbReference>
<dbReference type="PANTHER" id="PTHR18934:SF99">
    <property type="entry name" value="ATP-DEPENDENT RNA HELICASE DHX37-RELATED"/>
    <property type="match status" value="1"/>
</dbReference>
<dbReference type="Proteomes" id="UP000244906">
    <property type="component" value="Unassembled WGS sequence"/>
</dbReference>
<accession>A0A2V1GNT0</accession>
<dbReference type="InterPro" id="IPR048333">
    <property type="entry name" value="HA2_WH"/>
</dbReference>